<evidence type="ECO:0000313" key="1">
    <source>
        <dbReference type="EMBL" id="KYP57168.1"/>
    </source>
</evidence>
<accession>A0A151SQX7</accession>
<evidence type="ECO:0008006" key="3">
    <source>
        <dbReference type="Google" id="ProtNLM"/>
    </source>
</evidence>
<gene>
    <name evidence="1" type="ORF">KK1_003426</name>
</gene>
<dbReference type="Proteomes" id="UP000075243">
    <property type="component" value="Chromosome 11"/>
</dbReference>
<keyword evidence="2" id="KW-1185">Reference proteome</keyword>
<sequence>MSVIGELKFFLGLQIKQTNQEIFIHQQKYSKKLILKFKMNDCKSMPTPMDPSIGLSKDK</sequence>
<protein>
    <recommendedName>
        <fullName evidence="3">Reverse transcriptase Ty1/copia-type domain-containing protein</fullName>
    </recommendedName>
</protein>
<evidence type="ECO:0000313" key="2">
    <source>
        <dbReference type="Proteomes" id="UP000075243"/>
    </source>
</evidence>
<dbReference type="EMBL" id="CM003613">
    <property type="protein sequence ID" value="KYP57168.1"/>
    <property type="molecule type" value="Genomic_DNA"/>
</dbReference>
<organism evidence="1 2">
    <name type="scientific">Cajanus cajan</name>
    <name type="common">Pigeon pea</name>
    <name type="synonym">Cajanus indicus</name>
    <dbReference type="NCBI Taxonomy" id="3821"/>
    <lineage>
        <taxon>Eukaryota</taxon>
        <taxon>Viridiplantae</taxon>
        <taxon>Streptophyta</taxon>
        <taxon>Embryophyta</taxon>
        <taxon>Tracheophyta</taxon>
        <taxon>Spermatophyta</taxon>
        <taxon>Magnoliopsida</taxon>
        <taxon>eudicotyledons</taxon>
        <taxon>Gunneridae</taxon>
        <taxon>Pentapetalae</taxon>
        <taxon>rosids</taxon>
        <taxon>fabids</taxon>
        <taxon>Fabales</taxon>
        <taxon>Fabaceae</taxon>
        <taxon>Papilionoideae</taxon>
        <taxon>50 kb inversion clade</taxon>
        <taxon>NPAAA clade</taxon>
        <taxon>indigoferoid/millettioid clade</taxon>
        <taxon>Phaseoleae</taxon>
        <taxon>Cajanus</taxon>
    </lineage>
</organism>
<name>A0A151SQX7_CAJCA</name>
<proteinExistence type="predicted"/>
<dbReference type="Gramene" id="C.cajan_03348.t">
    <property type="protein sequence ID" value="C.cajan_03348.t.cds1"/>
    <property type="gene ID" value="C.cajan_03348"/>
</dbReference>
<reference evidence="1 2" key="1">
    <citation type="journal article" date="2012" name="Nat. Biotechnol.">
        <title>Draft genome sequence of pigeonpea (Cajanus cajan), an orphan legume crop of resource-poor farmers.</title>
        <authorList>
            <person name="Varshney R.K."/>
            <person name="Chen W."/>
            <person name="Li Y."/>
            <person name="Bharti A.K."/>
            <person name="Saxena R.K."/>
            <person name="Schlueter J.A."/>
            <person name="Donoghue M.T."/>
            <person name="Azam S."/>
            <person name="Fan G."/>
            <person name="Whaley A.M."/>
            <person name="Farmer A.D."/>
            <person name="Sheridan J."/>
            <person name="Iwata A."/>
            <person name="Tuteja R."/>
            <person name="Penmetsa R.V."/>
            <person name="Wu W."/>
            <person name="Upadhyaya H.D."/>
            <person name="Yang S.P."/>
            <person name="Shah T."/>
            <person name="Saxena K.B."/>
            <person name="Michael T."/>
            <person name="McCombie W.R."/>
            <person name="Yang B."/>
            <person name="Zhang G."/>
            <person name="Yang H."/>
            <person name="Wang J."/>
            <person name="Spillane C."/>
            <person name="Cook D.R."/>
            <person name="May G.D."/>
            <person name="Xu X."/>
            <person name="Jackson S.A."/>
        </authorList>
    </citation>
    <scope>NUCLEOTIDE SEQUENCE [LARGE SCALE GENOMIC DNA]</scope>
    <source>
        <strain evidence="2">cv. Asha</strain>
    </source>
</reference>
<dbReference type="AlphaFoldDB" id="A0A151SQX7"/>